<feature type="chain" id="PRO_5001668105" description="DUF4230 domain-containing protein" evidence="1">
    <location>
        <begin position="18"/>
        <end position="225"/>
    </location>
</feature>
<dbReference type="AlphaFoldDB" id="A0A069QGI7"/>
<sequence>MYRTIFMALALAFTVLACSDKKTEPAQEAADTVPMMVTQLKKCSRLYTTEIRVHKIITHNDEKTIKGSFLGNKFNINLPLSKRQVAIPMEATLKAYVDFGKFSEENVIRRGDRIEITLPDPQIELTGTRIDNKGIKRYVDFARSNFTDAELTAYERQGRESVVKSIPQMKVMEQARQNAANVIIPMVAQMGFKEENITVNFRKDFNYGDIMRLLLGNTERRTGNE</sequence>
<dbReference type="eggNOG" id="ENOG503262B">
    <property type="taxonomic scope" value="Bacteria"/>
</dbReference>
<proteinExistence type="predicted"/>
<dbReference type="PROSITE" id="PS51257">
    <property type="entry name" value="PROKAR_LIPOPROTEIN"/>
    <property type="match status" value="1"/>
</dbReference>
<gene>
    <name evidence="2" type="ORF">HMPREF1991_01945</name>
</gene>
<dbReference type="PATRIC" id="fig|1122985.7.peg.2015"/>
<evidence type="ECO:0000313" key="2">
    <source>
        <dbReference type="EMBL" id="KDR51978.1"/>
    </source>
</evidence>
<evidence type="ECO:0000313" key="3">
    <source>
        <dbReference type="Proteomes" id="UP000027442"/>
    </source>
</evidence>
<dbReference type="Proteomes" id="UP000027442">
    <property type="component" value="Unassembled WGS sequence"/>
</dbReference>
<name>A0A069QGI7_HOYLO</name>
<feature type="signal peptide" evidence="1">
    <location>
        <begin position="1"/>
        <end position="17"/>
    </location>
</feature>
<accession>A0A069QGI7</accession>
<comment type="caution">
    <text evidence="2">The sequence shown here is derived from an EMBL/GenBank/DDBJ whole genome shotgun (WGS) entry which is preliminary data.</text>
</comment>
<dbReference type="RefSeq" id="WP_018968228.1">
    <property type="nucleotide sequence ID" value="NZ_KB899223.1"/>
</dbReference>
<organism evidence="2 3">
    <name type="scientific">Hoylesella loescheii DSM 19665 = JCM 12249 = ATCC 15930</name>
    <dbReference type="NCBI Taxonomy" id="1122985"/>
    <lineage>
        <taxon>Bacteria</taxon>
        <taxon>Pseudomonadati</taxon>
        <taxon>Bacteroidota</taxon>
        <taxon>Bacteroidia</taxon>
        <taxon>Bacteroidales</taxon>
        <taxon>Prevotellaceae</taxon>
        <taxon>Hoylesella</taxon>
    </lineage>
</organism>
<reference evidence="2 3" key="1">
    <citation type="submission" date="2013-08" db="EMBL/GenBank/DDBJ databases">
        <authorList>
            <person name="Weinstock G."/>
            <person name="Sodergren E."/>
            <person name="Wylie T."/>
            <person name="Fulton L."/>
            <person name="Fulton R."/>
            <person name="Fronick C."/>
            <person name="O'Laughlin M."/>
            <person name="Godfrey J."/>
            <person name="Miner T."/>
            <person name="Herter B."/>
            <person name="Appelbaum E."/>
            <person name="Cordes M."/>
            <person name="Lek S."/>
            <person name="Wollam A."/>
            <person name="Pepin K.H."/>
            <person name="Palsikar V.B."/>
            <person name="Mitreva M."/>
            <person name="Wilson R.K."/>
        </authorList>
    </citation>
    <scope>NUCLEOTIDE SEQUENCE [LARGE SCALE GENOMIC DNA]</scope>
    <source>
        <strain evidence="2 3">ATCC 15930</strain>
    </source>
</reference>
<dbReference type="Pfam" id="PF14014">
    <property type="entry name" value="DUF4230"/>
    <property type="match status" value="1"/>
</dbReference>
<dbReference type="InterPro" id="IPR025324">
    <property type="entry name" value="DUF4230"/>
</dbReference>
<keyword evidence="1" id="KW-0732">Signal</keyword>
<dbReference type="HOGENOM" id="CLU_1244408_0_0_10"/>
<keyword evidence="3" id="KW-1185">Reference proteome</keyword>
<dbReference type="EMBL" id="JNGW01000084">
    <property type="protein sequence ID" value="KDR51978.1"/>
    <property type="molecule type" value="Genomic_DNA"/>
</dbReference>
<protein>
    <recommendedName>
        <fullName evidence="4">DUF4230 domain-containing protein</fullName>
    </recommendedName>
</protein>
<evidence type="ECO:0000256" key="1">
    <source>
        <dbReference type="SAM" id="SignalP"/>
    </source>
</evidence>
<evidence type="ECO:0008006" key="4">
    <source>
        <dbReference type="Google" id="ProtNLM"/>
    </source>
</evidence>